<dbReference type="InterPro" id="IPR001789">
    <property type="entry name" value="Sig_transdc_resp-reg_receiver"/>
</dbReference>
<comment type="domain">
    <text evidence="4">Contains a C-terminal catalytic domain, and an N-terminal region which modulates catalytic activity.</text>
</comment>
<dbReference type="SUPFAM" id="SSF52172">
    <property type="entry name" value="CheY-like"/>
    <property type="match status" value="1"/>
</dbReference>
<comment type="PTM">
    <text evidence="4">Phosphorylated by CheA. Phosphorylation of the N-terminal regulatory domain activates the methylesterase activity.</text>
</comment>
<protein>
    <recommendedName>
        <fullName evidence="4">Protein-glutamate methylesterase/protein-glutamine glutaminase</fullName>
        <ecNumber evidence="4">3.1.1.61</ecNumber>
        <ecNumber evidence="4">3.5.1.44</ecNumber>
    </recommendedName>
</protein>
<reference evidence="10 11" key="1">
    <citation type="submission" date="2023-02" db="EMBL/GenBank/DDBJ databases">
        <title>Vibrio intestini sp. nov., a close relative of Vibrio cholerae isolated from the intestine of Healthy Culter dabryi.</title>
        <authorList>
            <person name="Wu N."/>
        </authorList>
    </citation>
    <scope>NUCLEOTIDE SEQUENCE [LARGE SCALE GENOMIC DNA]</scope>
    <source>
        <strain evidence="10 11">DSL-7</strain>
    </source>
</reference>
<comment type="subcellular location">
    <subcellularLocation>
        <location evidence="4">Cytoplasm</location>
    </subcellularLocation>
</comment>
<feature type="modified residue" description="4-aspartylphosphate" evidence="4 6">
    <location>
        <position position="55"/>
    </location>
</feature>
<name>A0ABT5UYU2_9VIBR</name>
<dbReference type="PROSITE" id="PS50110">
    <property type="entry name" value="RESPONSE_REGULATORY"/>
    <property type="match status" value="1"/>
</dbReference>
<dbReference type="EC" id="3.5.1.44" evidence="4"/>
<keyword evidence="2 4" id="KW-0378">Hydrolase</keyword>
<keyword evidence="4" id="KW-0963">Cytoplasm</keyword>
<dbReference type="PROSITE" id="PS50122">
    <property type="entry name" value="CHEB"/>
    <property type="match status" value="1"/>
</dbReference>
<sequence length="374" mass="40200">MAIKVLVVDDSSFFRRRVSEIINAESRLEVIDVAVNGKEAVEKAARLKPDVITMDIEMPVMDGISAVREIMASNPVPILMFSSLTHDGAKATLDALDAGALDFLPKKFEDIARNRDEAVTLLQQRVLSIASKKIFLRRPTITRPASSSSLSTPLAQDRTVSSTPLNSRSVPAASTTRFKASGKKYQLTAIGTSTGGPVALQKILTKLPANYPHPIVLIQHMPATFTAAFASRLNSLCKIEVKEAEDGDILRPGVAYLAPGGKQMMLDGRLGSARLRIIDGGDRMNYKPCVDVTFGSAAKIFADKVLSMVLTGMGADGREGARMLKEAGATIWAQDEESCVVYGMPQAVAKAGISSEDLPLDRIAERMLVEVGLA</sequence>
<dbReference type="InterPro" id="IPR035909">
    <property type="entry name" value="CheB_C"/>
</dbReference>
<feature type="domain" description="CheB-type methylesterase" evidence="9">
    <location>
        <begin position="181"/>
        <end position="374"/>
    </location>
</feature>
<organism evidence="10 11">
    <name type="scientific">Vibrio chanodichtyis</name>
    <dbReference type="NCBI Taxonomy" id="3027932"/>
    <lineage>
        <taxon>Bacteria</taxon>
        <taxon>Pseudomonadati</taxon>
        <taxon>Pseudomonadota</taxon>
        <taxon>Gammaproteobacteria</taxon>
        <taxon>Vibrionales</taxon>
        <taxon>Vibrionaceae</taxon>
        <taxon>Vibrio</taxon>
    </lineage>
</organism>
<dbReference type="HAMAP" id="MF_00099">
    <property type="entry name" value="CheB_chemtxs"/>
    <property type="match status" value="1"/>
</dbReference>
<dbReference type="PANTHER" id="PTHR42872:SF3">
    <property type="entry name" value="PROTEIN-GLUTAMATE METHYLESTERASE_PROTEIN-GLUTAMINE GLUTAMINASE 1"/>
    <property type="match status" value="1"/>
</dbReference>
<dbReference type="InterPro" id="IPR011006">
    <property type="entry name" value="CheY-like_superfamily"/>
</dbReference>
<dbReference type="Pfam" id="PF01339">
    <property type="entry name" value="CheB_methylest"/>
    <property type="match status" value="1"/>
</dbReference>
<comment type="similarity">
    <text evidence="4">Belongs to the CheB family.</text>
</comment>
<evidence type="ECO:0000256" key="4">
    <source>
        <dbReference type="HAMAP-Rule" id="MF_00099"/>
    </source>
</evidence>
<dbReference type="InterPro" id="IPR008248">
    <property type="entry name" value="CheB-like"/>
</dbReference>
<dbReference type="Pfam" id="PF00072">
    <property type="entry name" value="Response_reg"/>
    <property type="match status" value="1"/>
</dbReference>
<dbReference type="EC" id="3.1.1.61" evidence="4"/>
<dbReference type="PANTHER" id="PTHR42872">
    <property type="entry name" value="PROTEIN-GLUTAMATE METHYLESTERASE/PROTEIN-GLUTAMINE GLUTAMINASE"/>
    <property type="match status" value="1"/>
</dbReference>
<feature type="active site" evidence="4 5">
    <location>
        <position position="316"/>
    </location>
</feature>
<keyword evidence="4 6" id="KW-0597">Phosphoprotein</keyword>
<accession>A0ABT5UYU2</accession>
<dbReference type="CDD" id="cd16432">
    <property type="entry name" value="CheB_Rec"/>
    <property type="match status" value="1"/>
</dbReference>
<dbReference type="SUPFAM" id="SSF52738">
    <property type="entry name" value="Methylesterase CheB, C-terminal domain"/>
    <property type="match status" value="1"/>
</dbReference>
<dbReference type="CDD" id="cd17541">
    <property type="entry name" value="REC_CheB-like"/>
    <property type="match status" value="1"/>
</dbReference>
<proteinExistence type="inferred from homology"/>
<feature type="active site" evidence="4 5">
    <location>
        <position position="220"/>
    </location>
</feature>
<dbReference type="Proteomes" id="UP001216189">
    <property type="component" value="Unassembled WGS sequence"/>
</dbReference>
<evidence type="ECO:0000313" key="11">
    <source>
        <dbReference type="Proteomes" id="UP001216189"/>
    </source>
</evidence>
<feature type="compositionally biased region" description="Low complexity" evidence="7">
    <location>
        <begin position="143"/>
        <end position="155"/>
    </location>
</feature>
<dbReference type="PIRSF" id="PIRSF000876">
    <property type="entry name" value="RR_chemtxs_CheB"/>
    <property type="match status" value="1"/>
</dbReference>
<dbReference type="SMART" id="SM00448">
    <property type="entry name" value="REC"/>
    <property type="match status" value="1"/>
</dbReference>
<comment type="catalytic activity">
    <reaction evidence="4">
        <text>L-glutaminyl-[protein] + H2O = L-glutamyl-[protein] + NH4(+)</text>
        <dbReference type="Rhea" id="RHEA:16441"/>
        <dbReference type="Rhea" id="RHEA-COMP:10207"/>
        <dbReference type="Rhea" id="RHEA-COMP:10208"/>
        <dbReference type="ChEBI" id="CHEBI:15377"/>
        <dbReference type="ChEBI" id="CHEBI:28938"/>
        <dbReference type="ChEBI" id="CHEBI:29973"/>
        <dbReference type="ChEBI" id="CHEBI:30011"/>
        <dbReference type="EC" id="3.5.1.44"/>
    </reaction>
</comment>
<evidence type="ECO:0000256" key="5">
    <source>
        <dbReference type="PROSITE-ProRule" id="PRU00050"/>
    </source>
</evidence>
<evidence type="ECO:0000256" key="7">
    <source>
        <dbReference type="SAM" id="MobiDB-lite"/>
    </source>
</evidence>
<comment type="caution">
    <text evidence="10">The sequence shown here is derived from an EMBL/GenBank/DDBJ whole genome shotgun (WGS) entry which is preliminary data.</text>
</comment>
<comment type="function">
    <text evidence="4">Involved in chemotaxis. Part of a chemotaxis signal transduction system that modulates chemotaxis in response to various stimuli. Catalyzes the demethylation of specific methylglutamate residues introduced into the chemoreceptors (methyl-accepting chemotaxis proteins or MCP) by CheR. Also mediates the irreversible deamidation of specific glutamine residues to glutamic acid.</text>
</comment>
<evidence type="ECO:0000256" key="1">
    <source>
        <dbReference type="ARBA" id="ARBA00022500"/>
    </source>
</evidence>
<dbReference type="Gene3D" id="3.40.50.2300">
    <property type="match status" value="1"/>
</dbReference>
<evidence type="ECO:0000259" key="8">
    <source>
        <dbReference type="PROSITE" id="PS50110"/>
    </source>
</evidence>
<dbReference type="InterPro" id="IPR000673">
    <property type="entry name" value="Sig_transdc_resp-reg_Me-estase"/>
</dbReference>
<feature type="region of interest" description="Disordered" evidence="7">
    <location>
        <begin position="143"/>
        <end position="173"/>
    </location>
</feature>
<evidence type="ECO:0000256" key="3">
    <source>
        <dbReference type="ARBA" id="ARBA00048267"/>
    </source>
</evidence>
<evidence type="ECO:0000259" key="9">
    <source>
        <dbReference type="PROSITE" id="PS50122"/>
    </source>
</evidence>
<dbReference type="RefSeq" id="WP_274722245.1">
    <property type="nucleotide sequence ID" value="NZ_JARBFT010000004.1"/>
</dbReference>
<gene>
    <name evidence="4" type="primary">cheB</name>
    <name evidence="10" type="ORF">PUN32_06100</name>
</gene>
<dbReference type="EMBL" id="JARBFT010000004">
    <property type="protein sequence ID" value="MDE1514584.1"/>
    <property type="molecule type" value="Genomic_DNA"/>
</dbReference>
<feature type="domain" description="Response regulatory" evidence="8">
    <location>
        <begin position="4"/>
        <end position="121"/>
    </location>
</feature>
<dbReference type="NCBIfam" id="NF001965">
    <property type="entry name" value="PRK00742.1"/>
    <property type="match status" value="1"/>
</dbReference>
<dbReference type="Gene3D" id="3.40.50.180">
    <property type="entry name" value="Methylesterase CheB, C-terminal domain"/>
    <property type="match status" value="1"/>
</dbReference>
<keyword evidence="1 4" id="KW-0145">Chemotaxis</keyword>
<evidence type="ECO:0000256" key="2">
    <source>
        <dbReference type="ARBA" id="ARBA00022801"/>
    </source>
</evidence>
<evidence type="ECO:0000256" key="6">
    <source>
        <dbReference type="PROSITE-ProRule" id="PRU00169"/>
    </source>
</evidence>
<feature type="active site" evidence="4 5">
    <location>
        <position position="193"/>
    </location>
</feature>
<evidence type="ECO:0000313" key="10">
    <source>
        <dbReference type="EMBL" id="MDE1514584.1"/>
    </source>
</evidence>
<feature type="compositionally biased region" description="Polar residues" evidence="7">
    <location>
        <begin position="158"/>
        <end position="173"/>
    </location>
</feature>
<comment type="catalytic activity">
    <reaction evidence="3 4">
        <text>[protein]-L-glutamate 5-O-methyl ester + H2O = L-glutamyl-[protein] + methanol + H(+)</text>
        <dbReference type="Rhea" id="RHEA:23236"/>
        <dbReference type="Rhea" id="RHEA-COMP:10208"/>
        <dbReference type="Rhea" id="RHEA-COMP:10311"/>
        <dbReference type="ChEBI" id="CHEBI:15377"/>
        <dbReference type="ChEBI" id="CHEBI:15378"/>
        <dbReference type="ChEBI" id="CHEBI:17790"/>
        <dbReference type="ChEBI" id="CHEBI:29973"/>
        <dbReference type="ChEBI" id="CHEBI:82795"/>
        <dbReference type="EC" id="3.1.1.61"/>
    </reaction>
</comment>
<keyword evidence="11" id="KW-1185">Reference proteome</keyword>